<evidence type="ECO:0000313" key="2">
    <source>
        <dbReference type="Proteomes" id="UP000441399"/>
    </source>
</evidence>
<gene>
    <name evidence="1" type="ORF">OPDIPICF_01301</name>
</gene>
<name>A0A5S9PTI1_9GAMM</name>
<organism evidence="1 2">
    <name type="scientific">BD1-7 clade bacterium</name>
    <dbReference type="NCBI Taxonomy" id="2029982"/>
    <lineage>
        <taxon>Bacteria</taxon>
        <taxon>Pseudomonadati</taxon>
        <taxon>Pseudomonadota</taxon>
        <taxon>Gammaproteobacteria</taxon>
        <taxon>Cellvibrionales</taxon>
        <taxon>Spongiibacteraceae</taxon>
        <taxon>BD1-7 clade</taxon>
    </lineage>
</organism>
<evidence type="ECO:0000313" key="1">
    <source>
        <dbReference type="EMBL" id="CAA0108090.1"/>
    </source>
</evidence>
<accession>A0A5S9PTI1</accession>
<dbReference type="Proteomes" id="UP000441399">
    <property type="component" value="Unassembled WGS sequence"/>
</dbReference>
<sequence length="247" mass="27446">MWFSLACLLVFLLVASWCYFFLAKSTYMINAQVDGSESRPRVEKTLKPSASASDRLTELRSYVSGSESFEDRKRTQDAEVESTVGLIEGGDLNSLKGNTEALAAALETYEVDDTSLDDATELAINSNDLSVTTRAISAIAKADSPYADSALMEIFSSVSDEQAHTQIIRQLNSNSLYSETSQWMFQELSSETVSSETKYQMAEKLVTAAIIEGQGDWSLAEELEYQVPYEVQEYIKRNLEIARTTGR</sequence>
<reference evidence="1 2" key="1">
    <citation type="submission" date="2019-11" db="EMBL/GenBank/DDBJ databases">
        <authorList>
            <person name="Holert J."/>
        </authorList>
    </citation>
    <scope>NUCLEOTIDE SEQUENCE [LARGE SCALE GENOMIC DNA]</scope>
    <source>
        <strain evidence="1">SB11_3</strain>
    </source>
</reference>
<protein>
    <submittedName>
        <fullName evidence="1">Uncharacterized protein</fullName>
    </submittedName>
</protein>
<dbReference type="EMBL" id="CACSIO010000012">
    <property type="protein sequence ID" value="CAA0108090.1"/>
    <property type="molecule type" value="Genomic_DNA"/>
</dbReference>
<proteinExistence type="predicted"/>
<keyword evidence="2" id="KW-1185">Reference proteome</keyword>
<dbReference type="AlphaFoldDB" id="A0A5S9PTI1"/>